<dbReference type="Gene3D" id="3.20.100.30">
    <property type="entry name" value="VTC, catalytic tunnel domain"/>
    <property type="match status" value="1"/>
</dbReference>
<feature type="domain" description="VTC" evidence="1">
    <location>
        <begin position="22"/>
        <end position="225"/>
    </location>
</feature>
<evidence type="ECO:0000313" key="2">
    <source>
        <dbReference type="EMBL" id="GFJ94885.1"/>
    </source>
</evidence>
<dbReference type="Proteomes" id="UP000482960">
    <property type="component" value="Unassembled WGS sequence"/>
</dbReference>
<dbReference type="RefSeq" id="WP_173082189.1">
    <property type="nucleotide sequence ID" value="NZ_BAABJB010000035.1"/>
</dbReference>
<dbReference type="Pfam" id="PF09359">
    <property type="entry name" value="VTC"/>
    <property type="match status" value="1"/>
</dbReference>
<dbReference type="GO" id="GO:0006799">
    <property type="term" value="P:polyphosphate biosynthetic process"/>
    <property type="evidence" value="ECO:0007669"/>
    <property type="project" value="UniProtKB-ARBA"/>
</dbReference>
<proteinExistence type="predicted"/>
<dbReference type="EMBL" id="BLPG01000001">
    <property type="protein sequence ID" value="GFJ94885.1"/>
    <property type="molecule type" value="Genomic_DNA"/>
</dbReference>
<keyword evidence="3" id="KW-1185">Reference proteome</keyword>
<dbReference type="CDD" id="cd07750">
    <property type="entry name" value="PolyPPase_VTC_like"/>
    <property type="match status" value="1"/>
</dbReference>
<evidence type="ECO:0000313" key="3">
    <source>
        <dbReference type="Proteomes" id="UP000482960"/>
    </source>
</evidence>
<organism evidence="2 3">
    <name type="scientific">Phytohabitans rumicis</name>
    <dbReference type="NCBI Taxonomy" id="1076125"/>
    <lineage>
        <taxon>Bacteria</taxon>
        <taxon>Bacillati</taxon>
        <taxon>Actinomycetota</taxon>
        <taxon>Actinomycetes</taxon>
        <taxon>Micromonosporales</taxon>
        <taxon>Micromonosporaceae</taxon>
    </lineage>
</organism>
<reference evidence="2 3" key="1">
    <citation type="submission" date="2020-03" db="EMBL/GenBank/DDBJ databases">
        <title>Whole genome shotgun sequence of Phytohabitans rumicis NBRC 108638.</title>
        <authorList>
            <person name="Komaki H."/>
            <person name="Tamura T."/>
        </authorList>
    </citation>
    <scope>NUCLEOTIDE SEQUENCE [LARGE SCALE GENOMIC DNA]</scope>
    <source>
        <strain evidence="2 3">NBRC 108638</strain>
    </source>
</reference>
<dbReference type="AlphaFoldDB" id="A0A6V8LQB4"/>
<protein>
    <recommendedName>
        <fullName evidence="1">VTC domain-containing protein</fullName>
    </recommendedName>
</protein>
<evidence type="ECO:0000259" key="1">
    <source>
        <dbReference type="Pfam" id="PF09359"/>
    </source>
</evidence>
<reference evidence="2 3" key="2">
    <citation type="submission" date="2020-03" db="EMBL/GenBank/DDBJ databases">
        <authorList>
            <person name="Ichikawa N."/>
            <person name="Kimura A."/>
            <person name="Kitahashi Y."/>
            <person name="Uohara A."/>
        </authorList>
    </citation>
    <scope>NUCLEOTIDE SEQUENCE [LARGE SCALE GENOMIC DNA]</scope>
    <source>
        <strain evidence="2 3">NBRC 108638</strain>
    </source>
</reference>
<name>A0A6V8LQB4_9ACTN</name>
<accession>A0A6V8LQB4</accession>
<gene>
    <name evidence="2" type="ORF">Prum_085270</name>
</gene>
<dbReference type="InterPro" id="IPR042267">
    <property type="entry name" value="VTC_sf"/>
</dbReference>
<comment type="caution">
    <text evidence="2">The sequence shown here is derived from an EMBL/GenBank/DDBJ whole genome shotgun (WGS) entry which is preliminary data.</text>
</comment>
<sequence length="252" mass="28256">MLDQLRPIGLAELVERAALLTRRDRKYVLPAADLPALLHGLGPDVRILQIEGRREFGYRSDYFDTSTLDSYLATARGRRRRFKVRIREYVDTGGHFLEVKTQQRRGDTVKYRFPYPDGGMHDLDASAYAHIDAVLPGHGRRPMDRVLVTHYQRATLFIPASGGRVTIDTELSFALPDGSGVRMPDRAVVETKSPGASASAVDRLLWSLGHRPCALSKFGTGLAVLRPDLPANRWHPVLSRHLSPMTIDRSYS</sequence>
<dbReference type="InterPro" id="IPR018966">
    <property type="entry name" value="VTC_domain"/>
</dbReference>